<name>A0A426DMV1_9FIRM</name>
<proteinExistence type="predicted"/>
<reference evidence="2" key="1">
    <citation type="submission" date="2018-10" db="EMBL/GenBank/DDBJ databases">
        <title>Schaedlerella arabinophila gen. nov. sp. nov., isolated from the mouse intestinal tract and comparative analysis with the genome of the closely related altered Schaedler flora strain ASF502.</title>
        <authorList>
            <person name="Miyake S."/>
            <person name="Soh M."/>
            <person name="Seedorf H."/>
        </authorList>
    </citation>
    <scope>NUCLEOTIDE SEQUENCE [LARGE SCALE GENOMIC DNA]</scope>
    <source>
        <strain evidence="2">DSM 106076</strain>
    </source>
</reference>
<gene>
    <name evidence="2" type="ORF">EBB54_23600</name>
</gene>
<keyword evidence="3" id="KW-1185">Reference proteome</keyword>
<dbReference type="Gene3D" id="3.40.1350.10">
    <property type="match status" value="1"/>
</dbReference>
<protein>
    <recommendedName>
        <fullName evidence="1">Restriction endonuclease type IV Mrr domain-containing protein</fullName>
    </recommendedName>
</protein>
<dbReference type="RefSeq" id="WP_125129175.1">
    <property type="nucleotide sequence ID" value="NZ_RHJS01000002.1"/>
</dbReference>
<feature type="domain" description="Restriction endonuclease type IV Mrr" evidence="1">
    <location>
        <begin position="95"/>
        <end position="180"/>
    </location>
</feature>
<dbReference type="AlphaFoldDB" id="A0A426DMV1"/>
<comment type="caution">
    <text evidence="2">The sequence shown here is derived from an EMBL/GenBank/DDBJ whole genome shotgun (WGS) entry which is preliminary data.</text>
</comment>
<evidence type="ECO:0000313" key="3">
    <source>
        <dbReference type="Proteomes" id="UP000274920"/>
    </source>
</evidence>
<sequence length="269" mass="31728">MSYFYEEEKQFRRLIEKLIIFSDEIDNVYNLYEEMFGKVDIEATIKLVEEISVFFETVKQNYGYELLELDTETFIYRIDKHYKNDLINVTKVMETITADDFEKLSALFLKEIVNCESVNATQRSHDQGIDFVGYKRYIQSLTTQEQNQNLLYVIGQAKHYKSQYVETNEIRELAGSIYLLKANDFSKKRNNKGDKTIYSNLVIDAFTPIIPYFITSNYFSKYAYILCRNASIIAIDRLSLILNFVFSNKFKEKGQNDIIKTIQKIERIS</sequence>
<organism evidence="2 3">
    <name type="scientific">Schaedlerella arabinosiphila</name>
    <dbReference type="NCBI Taxonomy" id="2044587"/>
    <lineage>
        <taxon>Bacteria</taxon>
        <taxon>Bacillati</taxon>
        <taxon>Bacillota</taxon>
        <taxon>Clostridia</taxon>
        <taxon>Lachnospirales</taxon>
        <taxon>Lachnospiraceae</taxon>
        <taxon>Schaedlerella</taxon>
    </lineage>
</organism>
<dbReference type="Proteomes" id="UP000274920">
    <property type="component" value="Unassembled WGS sequence"/>
</dbReference>
<dbReference type="GO" id="GO:0003677">
    <property type="term" value="F:DNA binding"/>
    <property type="evidence" value="ECO:0007669"/>
    <property type="project" value="InterPro"/>
</dbReference>
<evidence type="ECO:0000259" key="1">
    <source>
        <dbReference type="Pfam" id="PF04471"/>
    </source>
</evidence>
<dbReference type="GO" id="GO:0004519">
    <property type="term" value="F:endonuclease activity"/>
    <property type="evidence" value="ECO:0007669"/>
    <property type="project" value="InterPro"/>
</dbReference>
<dbReference type="InterPro" id="IPR011856">
    <property type="entry name" value="tRNA_endonuc-like_dom_sf"/>
</dbReference>
<dbReference type="Pfam" id="PF04471">
    <property type="entry name" value="Mrr_cat"/>
    <property type="match status" value="1"/>
</dbReference>
<evidence type="ECO:0000313" key="2">
    <source>
        <dbReference type="EMBL" id="RRK34001.1"/>
    </source>
</evidence>
<dbReference type="InterPro" id="IPR007560">
    <property type="entry name" value="Restrct_endonuc_IV_Mrr"/>
</dbReference>
<accession>A0A426DMV1</accession>
<dbReference type="GO" id="GO:0009307">
    <property type="term" value="P:DNA restriction-modification system"/>
    <property type="evidence" value="ECO:0007669"/>
    <property type="project" value="InterPro"/>
</dbReference>
<dbReference type="EMBL" id="RHJS01000002">
    <property type="protein sequence ID" value="RRK34001.1"/>
    <property type="molecule type" value="Genomic_DNA"/>
</dbReference>